<dbReference type="Pfam" id="PF14491">
    <property type="entry name" value="DUF4435"/>
    <property type="match status" value="1"/>
</dbReference>
<dbReference type="Proteomes" id="UP000462501">
    <property type="component" value="Unassembled WGS sequence"/>
</dbReference>
<organism evidence="2 3">
    <name type="scientific">Anaerotruncus colihominis</name>
    <dbReference type="NCBI Taxonomy" id="169435"/>
    <lineage>
        <taxon>Bacteria</taxon>
        <taxon>Bacillati</taxon>
        <taxon>Bacillota</taxon>
        <taxon>Clostridia</taxon>
        <taxon>Eubacteriales</taxon>
        <taxon>Oscillospiraceae</taxon>
        <taxon>Anaerotruncus</taxon>
    </lineage>
</organism>
<proteinExistence type="predicted"/>
<dbReference type="EMBL" id="VIQT01000009">
    <property type="protein sequence ID" value="NDO38458.1"/>
    <property type="molecule type" value="Genomic_DNA"/>
</dbReference>
<accession>A0A845SU81</accession>
<feature type="domain" description="DUF4435" evidence="1">
    <location>
        <begin position="27"/>
        <end position="251"/>
    </location>
</feature>
<reference evidence="2 3" key="1">
    <citation type="submission" date="2019-06" db="EMBL/GenBank/DDBJ databases">
        <title>Draft genome sequences of 15 bacterial species constituting the stable defined intestinal microbiota of the GM15 gnotobiotic mouse model.</title>
        <authorList>
            <person name="Elie C."/>
            <person name="Mathieu A."/>
            <person name="Saliou A."/>
            <person name="Darnaud M."/>
            <person name="Leulier F."/>
            <person name="Tamellini A."/>
        </authorList>
    </citation>
    <scope>NUCLEOTIDE SEQUENCE [LARGE SCALE GENOMIC DNA]</scope>
    <source>
        <strain evidence="2 3">JM4-15</strain>
    </source>
</reference>
<evidence type="ECO:0000259" key="1">
    <source>
        <dbReference type="Pfam" id="PF14491"/>
    </source>
</evidence>
<name>A0A845SU81_9FIRM</name>
<gene>
    <name evidence="2" type="ORF">FMM72_04210</name>
</gene>
<dbReference type="RefSeq" id="WP_162220696.1">
    <property type="nucleotide sequence ID" value="NZ_JANJZM010000007.1"/>
</dbReference>
<comment type="caution">
    <text evidence="2">The sequence shown here is derived from an EMBL/GenBank/DDBJ whole genome shotgun (WGS) entry which is preliminary data.</text>
</comment>
<dbReference type="InterPro" id="IPR029492">
    <property type="entry name" value="DUF4435"/>
</dbReference>
<dbReference type="AlphaFoldDB" id="A0A845SU81"/>
<protein>
    <submittedName>
        <fullName evidence="2">DUF4435 domain-containing protein</fullName>
    </submittedName>
</protein>
<sequence>MCFESNDLTYSLEASATRFVFYQELNDINLFVEDKGAEYEYESIFKRLLEDKYCIRAIFSLGGKSNAKKLYREFGNNTRGIKNYYIVDGDFDRYIDSESMIQDSCFIYLKAYNIENYFLDEYACEQFAKSRLKCLDHEVKTRVNFLDWRKKIVNQSKKLFLCYCFLQKYYPQIPTCSRSPYLFIDNTTGFEREDGAFQRYWESVLELDPSVEIKLNELAYIYESVNGEDYFNLICGKFLFCSLYSYLRAIIGYKFEKLDLRWYLLNHFDISSLFYVKTAILSDFVHKEPIAVG</sequence>
<evidence type="ECO:0000313" key="3">
    <source>
        <dbReference type="Proteomes" id="UP000462501"/>
    </source>
</evidence>
<evidence type="ECO:0000313" key="2">
    <source>
        <dbReference type="EMBL" id="NDO38458.1"/>
    </source>
</evidence>